<protein>
    <submittedName>
        <fullName evidence="2">Uncharacterized protein</fullName>
    </submittedName>
</protein>
<evidence type="ECO:0000313" key="3">
    <source>
        <dbReference type="Proteomes" id="UP001203297"/>
    </source>
</evidence>
<dbReference type="AlphaFoldDB" id="A0AAD4LVR7"/>
<proteinExistence type="predicted"/>
<sequence>MVVMILLELLSTLALATQQAKQGRLAKLGEKLLGEHEVEAVLQRLSQGGQQGARTAATQTLDIIYGLIQNMKVLIDGA</sequence>
<comment type="caution">
    <text evidence="2">The sequence shown here is derived from an EMBL/GenBank/DDBJ whole genome shotgun (WGS) entry which is preliminary data.</text>
</comment>
<dbReference type="EMBL" id="WTXG01000121">
    <property type="protein sequence ID" value="KAI0292489.1"/>
    <property type="molecule type" value="Genomic_DNA"/>
</dbReference>
<gene>
    <name evidence="2" type="ORF">B0F90DRAFT_1770261</name>
</gene>
<evidence type="ECO:0000313" key="2">
    <source>
        <dbReference type="EMBL" id="KAI0292489.1"/>
    </source>
</evidence>
<reference evidence="2" key="1">
    <citation type="journal article" date="2022" name="New Phytol.">
        <title>Evolutionary transition to the ectomycorrhizal habit in the genomes of a hyperdiverse lineage of mushroom-forming fungi.</title>
        <authorList>
            <person name="Looney B."/>
            <person name="Miyauchi S."/>
            <person name="Morin E."/>
            <person name="Drula E."/>
            <person name="Courty P.E."/>
            <person name="Kohler A."/>
            <person name="Kuo A."/>
            <person name="LaButti K."/>
            <person name="Pangilinan J."/>
            <person name="Lipzen A."/>
            <person name="Riley R."/>
            <person name="Andreopoulos W."/>
            <person name="He G."/>
            <person name="Johnson J."/>
            <person name="Nolan M."/>
            <person name="Tritt A."/>
            <person name="Barry K.W."/>
            <person name="Grigoriev I.V."/>
            <person name="Nagy L.G."/>
            <person name="Hibbett D."/>
            <person name="Henrissat B."/>
            <person name="Matheny P.B."/>
            <person name="Labbe J."/>
            <person name="Martin F.M."/>
        </authorList>
    </citation>
    <scope>NUCLEOTIDE SEQUENCE</scope>
    <source>
        <strain evidence="2">BPL690</strain>
    </source>
</reference>
<feature type="chain" id="PRO_5042171255" evidence="1">
    <location>
        <begin position="17"/>
        <end position="78"/>
    </location>
</feature>
<keyword evidence="1" id="KW-0732">Signal</keyword>
<keyword evidence="3" id="KW-1185">Reference proteome</keyword>
<evidence type="ECO:0000256" key="1">
    <source>
        <dbReference type="SAM" id="SignalP"/>
    </source>
</evidence>
<dbReference type="Proteomes" id="UP001203297">
    <property type="component" value="Unassembled WGS sequence"/>
</dbReference>
<name>A0AAD4LVR7_9AGAM</name>
<organism evidence="2 3">
    <name type="scientific">Multifurca ochricompacta</name>
    <dbReference type="NCBI Taxonomy" id="376703"/>
    <lineage>
        <taxon>Eukaryota</taxon>
        <taxon>Fungi</taxon>
        <taxon>Dikarya</taxon>
        <taxon>Basidiomycota</taxon>
        <taxon>Agaricomycotina</taxon>
        <taxon>Agaricomycetes</taxon>
        <taxon>Russulales</taxon>
        <taxon>Russulaceae</taxon>
        <taxon>Multifurca</taxon>
    </lineage>
</organism>
<feature type="signal peptide" evidence="1">
    <location>
        <begin position="1"/>
        <end position="16"/>
    </location>
</feature>
<accession>A0AAD4LVR7</accession>